<dbReference type="GO" id="GO:0005886">
    <property type="term" value="C:plasma membrane"/>
    <property type="evidence" value="ECO:0007669"/>
    <property type="project" value="UniProtKB-SubCell"/>
</dbReference>
<dbReference type="SUPFAM" id="SSF81345">
    <property type="entry name" value="ABC transporter involved in vitamin B12 uptake, BtuC"/>
    <property type="match status" value="1"/>
</dbReference>
<dbReference type="PANTHER" id="PTHR30472:SF25">
    <property type="entry name" value="ABC TRANSPORTER PERMEASE PROTEIN MJ0876-RELATED"/>
    <property type="match status" value="1"/>
</dbReference>
<keyword evidence="4" id="KW-1003">Cell membrane</keyword>
<dbReference type="InterPro" id="IPR037294">
    <property type="entry name" value="ABC_BtuC-like"/>
</dbReference>
<evidence type="ECO:0000256" key="2">
    <source>
        <dbReference type="ARBA" id="ARBA00007935"/>
    </source>
</evidence>
<evidence type="ECO:0000256" key="3">
    <source>
        <dbReference type="ARBA" id="ARBA00022448"/>
    </source>
</evidence>
<dbReference type="Pfam" id="PF01032">
    <property type="entry name" value="FecCD"/>
    <property type="match status" value="1"/>
</dbReference>
<keyword evidence="7 8" id="KW-0472">Membrane</keyword>
<comment type="similarity">
    <text evidence="2">Belongs to the binding-protein-dependent transport system permease family. FecCD subfamily.</text>
</comment>
<dbReference type="Proteomes" id="UP000806542">
    <property type="component" value="Unassembled WGS sequence"/>
</dbReference>
<gene>
    <name evidence="9" type="ORF">INF28_03145</name>
</gene>
<evidence type="ECO:0000256" key="5">
    <source>
        <dbReference type="ARBA" id="ARBA00022692"/>
    </source>
</evidence>
<dbReference type="RefSeq" id="WP_226392016.1">
    <property type="nucleotide sequence ID" value="NZ_JADCKB010000004.1"/>
</dbReference>
<evidence type="ECO:0000256" key="7">
    <source>
        <dbReference type="ARBA" id="ARBA00023136"/>
    </source>
</evidence>
<protein>
    <submittedName>
        <fullName evidence="9">Iron ABC transporter permease</fullName>
    </submittedName>
</protein>
<dbReference type="GO" id="GO:0022857">
    <property type="term" value="F:transmembrane transporter activity"/>
    <property type="evidence" value="ECO:0007669"/>
    <property type="project" value="InterPro"/>
</dbReference>
<dbReference type="CDD" id="cd06550">
    <property type="entry name" value="TM_ABC_iron-siderophores_like"/>
    <property type="match status" value="1"/>
</dbReference>
<dbReference type="PANTHER" id="PTHR30472">
    <property type="entry name" value="FERRIC ENTEROBACTIN TRANSPORT SYSTEM PERMEASE PROTEIN"/>
    <property type="match status" value="1"/>
</dbReference>
<keyword evidence="6 8" id="KW-1133">Transmembrane helix</keyword>
<feature type="transmembrane region" description="Helical" evidence="8">
    <location>
        <begin position="302"/>
        <end position="321"/>
    </location>
</feature>
<name>A0A9D5M107_9FIRM</name>
<evidence type="ECO:0000313" key="9">
    <source>
        <dbReference type="EMBL" id="MBE5039458.1"/>
    </source>
</evidence>
<evidence type="ECO:0000256" key="8">
    <source>
        <dbReference type="SAM" id="Phobius"/>
    </source>
</evidence>
<keyword evidence="5 8" id="KW-0812">Transmembrane</keyword>
<keyword evidence="10" id="KW-1185">Reference proteome</keyword>
<reference evidence="9" key="1">
    <citation type="submission" date="2020-10" db="EMBL/GenBank/DDBJ databases">
        <title>ChiBAC.</title>
        <authorList>
            <person name="Zenner C."/>
            <person name="Hitch T.C.A."/>
            <person name="Clavel T."/>
        </authorList>
    </citation>
    <scope>NUCLEOTIDE SEQUENCE</scope>
    <source>
        <strain evidence="9">DSM 107454</strain>
    </source>
</reference>
<feature type="transmembrane region" description="Helical" evidence="8">
    <location>
        <begin position="58"/>
        <end position="77"/>
    </location>
</feature>
<comment type="subcellular location">
    <subcellularLocation>
        <location evidence="1">Cell membrane</location>
        <topology evidence="1">Multi-pass membrane protein</topology>
    </subcellularLocation>
</comment>
<proteinExistence type="inferred from homology"/>
<dbReference type="FunFam" id="1.10.3470.10:FF:000001">
    <property type="entry name" value="Vitamin B12 ABC transporter permease BtuC"/>
    <property type="match status" value="1"/>
</dbReference>
<evidence type="ECO:0000256" key="1">
    <source>
        <dbReference type="ARBA" id="ARBA00004651"/>
    </source>
</evidence>
<organism evidence="9 10">
    <name type="scientific">Ructibacterium gallinarum</name>
    <dbReference type="NCBI Taxonomy" id="2779355"/>
    <lineage>
        <taxon>Bacteria</taxon>
        <taxon>Bacillati</taxon>
        <taxon>Bacillota</taxon>
        <taxon>Clostridia</taxon>
        <taxon>Eubacteriales</taxon>
        <taxon>Oscillospiraceae</taxon>
        <taxon>Ructibacterium</taxon>
    </lineage>
</organism>
<evidence type="ECO:0000256" key="6">
    <source>
        <dbReference type="ARBA" id="ARBA00022989"/>
    </source>
</evidence>
<dbReference type="EMBL" id="JADCKB010000004">
    <property type="protein sequence ID" value="MBE5039458.1"/>
    <property type="molecule type" value="Genomic_DNA"/>
</dbReference>
<comment type="caution">
    <text evidence="9">The sequence shown here is derived from an EMBL/GenBank/DDBJ whole genome shotgun (WGS) entry which is preliminary data.</text>
</comment>
<dbReference type="InterPro" id="IPR000522">
    <property type="entry name" value="ABC_transptr_permease_BtuC"/>
</dbReference>
<sequence length="330" mass="34139">MSRKKWYVFAGTAFFCLLSAVLSLMLGAARLSLTELCQALSNGMNSVPGRIFWYVRLPRTMACLLSGAALAAAGAVIQGVLSNQLASPSIIGVNAGAGLAVTICCAAGAISGWIIAVSAFGGALLAVCLVVFAAQKTGASRTTVILGGVAVNSFLTAIAEGITNLIPDAGLLSADFRVGGFSAVAYTRLIPAGILILMALAVVLTLCNELDVLMLGEETARGLGMQVGRTRTVFLVLAAMLAGASVSFAGLLGFVGLLVPHAARRLVGGESRFLLPLCMIGGAGFVTLCDLAARLVFVPYELPVGILMSVLGGPFFIFLLFKRRKERTFS</sequence>
<accession>A0A9D5M107</accession>
<feature type="transmembrane region" description="Helical" evidence="8">
    <location>
        <begin position="185"/>
        <end position="206"/>
    </location>
</feature>
<evidence type="ECO:0000256" key="4">
    <source>
        <dbReference type="ARBA" id="ARBA00022475"/>
    </source>
</evidence>
<keyword evidence="3" id="KW-0813">Transport</keyword>
<feature type="transmembrane region" description="Helical" evidence="8">
    <location>
        <begin position="115"/>
        <end position="134"/>
    </location>
</feature>
<dbReference type="AlphaFoldDB" id="A0A9D5M107"/>
<feature type="transmembrane region" description="Helical" evidence="8">
    <location>
        <begin position="89"/>
        <end position="109"/>
    </location>
</feature>
<evidence type="ECO:0000313" key="10">
    <source>
        <dbReference type="Proteomes" id="UP000806542"/>
    </source>
</evidence>
<dbReference type="Gene3D" id="1.10.3470.10">
    <property type="entry name" value="ABC transporter involved in vitamin B12 uptake, BtuC"/>
    <property type="match status" value="1"/>
</dbReference>
<feature type="transmembrane region" description="Helical" evidence="8">
    <location>
        <begin position="233"/>
        <end position="261"/>
    </location>
</feature>